<organism evidence="2">
    <name type="scientific">Arion vulgaris</name>
    <dbReference type="NCBI Taxonomy" id="1028688"/>
    <lineage>
        <taxon>Eukaryota</taxon>
        <taxon>Metazoa</taxon>
        <taxon>Spiralia</taxon>
        <taxon>Lophotrochozoa</taxon>
        <taxon>Mollusca</taxon>
        <taxon>Gastropoda</taxon>
        <taxon>Heterobranchia</taxon>
        <taxon>Euthyneura</taxon>
        <taxon>Panpulmonata</taxon>
        <taxon>Eupulmonata</taxon>
        <taxon>Stylommatophora</taxon>
        <taxon>Helicina</taxon>
        <taxon>Arionoidea</taxon>
        <taxon>Arionidae</taxon>
        <taxon>Arion</taxon>
    </lineage>
</organism>
<protein>
    <submittedName>
        <fullName evidence="2">Uncharacterized protein</fullName>
    </submittedName>
</protein>
<evidence type="ECO:0000313" key="2">
    <source>
        <dbReference type="EMBL" id="CEK57467.1"/>
    </source>
</evidence>
<proteinExistence type="predicted"/>
<evidence type="ECO:0000256" key="1">
    <source>
        <dbReference type="SAM" id="MobiDB-lite"/>
    </source>
</evidence>
<name>A0A0B6YMV2_9EUPU</name>
<accession>A0A0B6YMV2</accession>
<gene>
    <name evidence="2" type="primary">ORF30237</name>
</gene>
<reference evidence="2" key="1">
    <citation type="submission" date="2014-12" db="EMBL/GenBank/DDBJ databases">
        <title>Insight into the proteome of Arion vulgaris.</title>
        <authorList>
            <person name="Aradska J."/>
            <person name="Bulat T."/>
            <person name="Smidak R."/>
            <person name="Sarate P."/>
            <person name="Gangsoo J."/>
            <person name="Sialana F."/>
            <person name="Bilban M."/>
            <person name="Lubec G."/>
        </authorList>
    </citation>
    <scope>NUCLEOTIDE SEQUENCE</scope>
    <source>
        <tissue evidence="2">Skin</tissue>
    </source>
</reference>
<sequence>RNVMRGFPVSSLAKEKRINVHHYLSQVEQAFQEGLQLRSTLFQLLKIAFDEEVSSDSIETFRKHIHKVNHSTSVFTAFAYTGQSTYTPPQMTHKSKENLSLRQFAK</sequence>
<dbReference type="AlphaFoldDB" id="A0A0B6YMV2"/>
<feature type="non-terminal residue" evidence="2">
    <location>
        <position position="1"/>
    </location>
</feature>
<dbReference type="EMBL" id="HACG01010602">
    <property type="protein sequence ID" value="CEK57467.1"/>
    <property type="molecule type" value="Transcribed_RNA"/>
</dbReference>
<feature type="region of interest" description="Disordered" evidence="1">
    <location>
        <begin position="87"/>
        <end position="106"/>
    </location>
</feature>
<feature type="non-terminal residue" evidence="2">
    <location>
        <position position="106"/>
    </location>
</feature>